<dbReference type="KEGG" id="por:APT59_20445"/>
<reference evidence="3 4" key="1">
    <citation type="submission" date="2016-01" db="EMBL/GenBank/DDBJ databases">
        <title>Annotation of Pseudomonas oryzihabitans USDA-ARS-USMARC-56511.</title>
        <authorList>
            <person name="Harhay G.P."/>
            <person name="Harhay D.M."/>
            <person name="Smith T.P.L."/>
            <person name="Bono J.L."/>
            <person name="Heaton M.P."/>
            <person name="Clawson M.L."/>
            <person name="Chitko-Mckown C.G."/>
            <person name="Capik S.F."/>
            <person name="DeDonder K.D."/>
            <person name="Apley M.D."/>
            <person name="Lubbers B.V."/>
            <person name="White B.J."/>
            <person name="Larson R.L."/>
        </authorList>
    </citation>
    <scope>NUCLEOTIDE SEQUENCE [LARGE SCALE GENOMIC DNA]</scope>
    <source>
        <strain evidence="3 4">USDA-ARS-USMARC-56511</strain>
    </source>
</reference>
<protein>
    <recommendedName>
        <fullName evidence="2">Lysozyme inhibitor LprI-like N-terminal domain-containing protein</fullName>
    </recommendedName>
</protein>
<dbReference type="InterPro" id="IPR009739">
    <property type="entry name" value="LprI-like_N"/>
</dbReference>
<name>A0A0U4WP87_9PSED</name>
<proteinExistence type="predicted"/>
<dbReference type="Proteomes" id="UP000064137">
    <property type="component" value="Chromosome"/>
</dbReference>
<organism evidence="3 4">
    <name type="scientific">Pseudomonas oryzihabitans</name>
    <dbReference type="NCBI Taxonomy" id="47885"/>
    <lineage>
        <taxon>Bacteria</taxon>
        <taxon>Pseudomonadati</taxon>
        <taxon>Pseudomonadota</taxon>
        <taxon>Gammaproteobacteria</taxon>
        <taxon>Pseudomonadales</taxon>
        <taxon>Pseudomonadaceae</taxon>
        <taxon>Pseudomonas</taxon>
    </lineage>
</organism>
<dbReference type="EMBL" id="CP013987">
    <property type="protein sequence ID" value="ALZ86460.1"/>
    <property type="molecule type" value="Genomic_DNA"/>
</dbReference>
<evidence type="ECO:0000313" key="3">
    <source>
        <dbReference type="EMBL" id="ALZ86460.1"/>
    </source>
</evidence>
<gene>
    <name evidence="3" type="ORF">APT59_20445</name>
</gene>
<feature type="chain" id="PRO_5006853516" description="Lysozyme inhibitor LprI-like N-terminal domain-containing protein" evidence="1">
    <location>
        <begin position="24"/>
        <end position="129"/>
    </location>
</feature>
<sequence length="129" mass="13993">MLKPTLVATLTLASLFALANAQAAGCGTPRNAFDTVYCASTLFAQSDKSLNQTYGELRKQLPADQQALLKQGQLAWIKQRDSQCAREEADGYFVNLDCAVSLTESRVETLKERLRECASTGCEAGKLGQ</sequence>
<evidence type="ECO:0000313" key="4">
    <source>
        <dbReference type="Proteomes" id="UP000064137"/>
    </source>
</evidence>
<dbReference type="AlphaFoldDB" id="A0A0U4WP87"/>
<dbReference type="OrthoDB" id="7340239at2"/>
<dbReference type="PANTHER" id="PTHR39176:SF1">
    <property type="entry name" value="PERIPLASMIC PROTEIN"/>
    <property type="match status" value="1"/>
</dbReference>
<feature type="domain" description="Lysozyme inhibitor LprI-like N-terminal" evidence="2">
    <location>
        <begin position="35"/>
        <end position="110"/>
    </location>
</feature>
<accession>A0A0U4WP87</accession>
<evidence type="ECO:0000256" key="1">
    <source>
        <dbReference type="SAM" id="SignalP"/>
    </source>
</evidence>
<keyword evidence="1" id="KW-0732">Signal</keyword>
<dbReference type="PANTHER" id="PTHR39176">
    <property type="entry name" value="PERIPLASMIC PROTEIN-RELATED"/>
    <property type="match status" value="1"/>
</dbReference>
<dbReference type="Pfam" id="PF07007">
    <property type="entry name" value="LprI"/>
    <property type="match status" value="1"/>
</dbReference>
<dbReference type="Gene3D" id="1.20.1270.180">
    <property type="match status" value="1"/>
</dbReference>
<feature type="signal peptide" evidence="1">
    <location>
        <begin position="1"/>
        <end position="23"/>
    </location>
</feature>
<evidence type="ECO:0000259" key="2">
    <source>
        <dbReference type="Pfam" id="PF07007"/>
    </source>
</evidence>
<dbReference type="RefSeq" id="WP_059316518.1">
    <property type="nucleotide sequence ID" value="NZ_CP013987.1"/>
</dbReference>